<evidence type="ECO:0008006" key="4">
    <source>
        <dbReference type="Google" id="ProtNLM"/>
    </source>
</evidence>
<reference evidence="2 3" key="1">
    <citation type="journal article" date="2018" name="BMC Genomics">
        <title>Genomic evidence for intraspecific hybridization in a clonal and extremely halotolerant yeast.</title>
        <authorList>
            <person name="Gostincar C."/>
            <person name="Stajich J.E."/>
            <person name="Zupancic J."/>
            <person name="Zalar P."/>
            <person name="Gunde-Cimerman N."/>
        </authorList>
    </citation>
    <scope>NUCLEOTIDE SEQUENCE [LARGE SCALE GENOMIC DNA]</scope>
    <source>
        <strain evidence="2 3">EXF-6669</strain>
    </source>
</reference>
<protein>
    <recommendedName>
        <fullName evidence="4">AmmeMemoRadiSam system protein B</fullName>
    </recommendedName>
</protein>
<dbReference type="InterPro" id="IPR002737">
    <property type="entry name" value="MEMO1_fam"/>
</dbReference>
<name>A0A3M6ZU05_HORWE</name>
<comment type="similarity">
    <text evidence="1">Belongs to the MEMO1 family.</text>
</comment>
<dbReference type="OrthoDB" id="417112at2759"/>
<evidence type="ECO:0000313" key="2">
    <source>
        <dbReference type="EMBL" id="RMY18786.1"/>
    </source>
</evidence>
<comment type="caution">
    <text evidence="2">The sequence shown here is derived from an EMBL/GenBank/DDBJ whole genome shotgun (WGS) entry which is preliminary data.</text>
</comment>
<dbReference type="NCBIfam" id="TIGR04336">
    <property type="entry name" value="AmmeMemoSam_B"/>
    <property type="match status" value="1"/>
</dbReference>
<gene>
    <name evidence="2" type="ORF">D0867_05092</name>
</gene>
<dbReference type="Pfam" id="PF01875">
    <property type="entry name" value="Memo"/>
    <property type="match status" value="1"/>
</dbReference>
<dbReference type="Gene3D" id="3.40.830.10">
    <property type="entry name" value="LigB-like"/>
    <property type="match status" value="1"/>
</dbReference>
<dbReference type="AlphaFoldDB" id="A0A3M6ZU05"/>
<dbReference type="PANTHER" id="PTHR11060">
    <property type="entry name" value="PROTEIN MEMO1"/>
    <property type="match status" value="1"/>
</dbReference>
<dbReference type="EMBL" id="QWIL01000442">
    <property type="protein sequence ID" value="RMY18786.1"/>
    <property type="molecule type" value="Genomic_DNA"/>
</dbReference>
<dbReference type="CDD" id="cd07361">
    <property type="entry name" value="MEMO_like"/>
    <property type="match status" value="1"/>
</dbReference>
<dbReference type="HAMAP" id="MF_00055">
    <property type="entry name" value="MEMO1"/>
    <property type="match status" value="1"/>
</dbReference>
<proteinExistence type="inferred from homology"/>
<sequence length="400" mass="43760">MGRDLGDANATRCTLETARAACSLKPQVNVTSYSSSTSKAERISHVHPPVHLTALRLQKLTTMSSKEIVRDPSHAGSWYTASKLQLNSQLEGWLNEVKKPVKCIGPQSEGQTITDLPLDGARVIIAPHAGYAYSGPAAAWAYKLWDVSKAKRVFLLGPSHHHYLSKAALSRCTHYGTPLGNLPVDRDTTAELYKAGLFEWMSQSIDEDEHSLEMHLPYIFKMLSNQFGNDPSNFPLLVPIMVGNTSATTEKALGKLLAPYLADPTTAFVISSDFAHWGSRFRYTYYRPTPGGAGQMLSASAKVKDRAIHESIKEVDFECMGACESGSHEKWLDVLEDTGNTVCGRHPIGVIMSAIEELRTGGQGIHQGAGQFRFVRYERSSEVKRAGESSVSYASAVALV</sequence>
<evidence type="ECO:0000313" key="3">
    <source>
        <dbReference type="Proteomes" id="UP000271337"/>
    </source>
</evidence>
<dbReference type="VEuPathDB" id="FungiDB:BTJ68_01403"/>
<accession>A0A3M6ZU05</accession>
<dbReference type="PANTHER" id="PTHR11060:SF0">
    <property type="entry name" value="PROTEIN MEMO1"/>
    <property type="match status" value="1"/>
</dbReference>
<evidence type="ECO:0000256" key="1">
    <source>
        <dbReference type="ARBA" id="ARBA00006315"/>
    </source>
</evidence>
<dbReference type="Proteomes" id="UP000271337">
    <property type="component" value="Unassembled WGS sequence"/>
</dbReference>
<organism evidence="2 3">
    <name type="scientific">Hortaea werneckii</name>
    <name type="common">Black yeast</name>
    <name type="synonym">Cladosporium werneckii</name>
    <dbReference type="NCBI Taxonomy" id="91943"/>
    <lineage>
        <taxon>Eukaryota</taxon>
        <taxon>Fungi</taxon>
        <taxon>Dikarya</taxon>
        <taxon>Ascomycota</taxon>
        <taxon>Pezizomycotina</taxon>
        <taxon>Dothideomycetes</taxon>
        <taxon>Dothideomycetidae</taxon>
        <taxon>Mycosphaerellales</taxon>
        <taxon>Teratosphaeriaceae</taxon>
        <taxon>Hortaea</taxon>
    </lineage>
</organism>